<protein>
    <submittedName>
        <fullName evidence="4">Alpha/beta hydrolase</fullName>
    </submittedName>
</protein>
<dbReference type="GO" id="GO:0006508">
    <property type="term" value="P:proteolysis"/>
    <property type="evidence" value="ECO:0007669"/>
    <property type="project" value="InterPro"/>
</dbReference>
<evidence type="ECO:0000313" key="4">
    <source>
        <dbReference type="EMBL" id="TYR73967.1"/>
    </source>
</evidence>
<dbReference type="Proteomes" id="UP000323317">
    <property type="component" value="Unassembled WGS sequence"/>
</dbReference>
<evidence type="ECO:0000259" key="3">
    <source>
        <dbReference type="Pfam" id="PF00561"/>
    </source>
</evidence>
<name>A0A5D4K9B7_9BACI</name>
<dbReference type="InterPro" id="IPR050266">
    <property type="entry name" value="AB_hydrolase_sf"/>
</dbReference>
<keyword evidence="2 4" id="KW-0378">Hydrolase</keyword>
<proteinExistence type="inferred from homology"/>
<evidence type="ECO:0000256" key="2">
    <source>
        <dbReference type="ARBA" id="ARBA00022801"/>
    </source>
</evidence>
<dbReference type="InterPro" id="IPR000073">
    <property type="entry name" value="AB_hydrolase_1"/>
</dbReference>
<dbReference type="EMBL" id="VTEH01000014">
    <property type="protein sequence ID" value="TYR73967.1"/>
    <property type="molecule type" value="Genomic_DNA"/>
</dbReference>
<evidence type="ECO:0000313" key="5">
    <source>
        <dbReference type="Proteomes" id="UP000323317"/>
    </source>
</evidence>
<organism evidence="4 5">
    <name type="scientific">Rossellomorea vietnamensis</name>
    <dbReference type="NCBI Taxonomy" id="218284"/>
    <lineage>
        <taxon>Bacteria</taxon>
        <taxon>Bacillati</taxon>
        <taxon>Bacillota</taxon>
        <taxon>Bacilli</taxon>
        <taxon>Bacillales</taxon>
        <taxon>Bacillaceae</taxon>
        <taxon>Rossellomorea</taxon>
    </lineage>
</organism>
<dbReference type="Pfam" id="PF00561">
    <property type="entry name" value="Abhydrolase_1"/>
    <property type="match status" value="1"/>
</dbReference>
<comment type="caution">
    <text evidence="4">The sequence shown here is derived from an EMBL/GenBank/DDBJ whole genome shotgun (WGS) entry which is preliminary data.</text>
</comment>
<dbReference type="InterPro" id="IPR002410">
    <property type="entry name" value="Peptidase_S33"/>
</dbReference>
<dbReference type="PANTHER" id="PTHR43798">
    <property type="entry name" value="MONOACYLGLYCEROL LIPASE"/>
    <property type="match status" value="1"/>
</dbReference>
<dbReference type="GO" id="GO:0016020">
    <property type="term" value="C:membrane"/>
    <property type="evidence" value="ECO:0007669"/>
    <property type="project" value="TreeGrafter"/>
</dbReference>
<dbReference type="RefSeq" id="WP_148947803.1">
    <property type="nucleotide sequence ID" value="NZ_VTEH01000014.1"/>
</dbReference>
<dbReference type="InterPro" id="IPR029058">
    <property type="entry name" value="AB_hydrolase_fold"/>
</dbReference>
<evidence type="ECO:0000256" key="1">
    <source>
        <dbReference type="ARBA" id="ARBA00010088"/>
    </source>
</evidence>
<reference evidence="4 5" key="1">
    <citation type="submission" date="2019-08" db="EMBL/GenBank/DDBJ databases">
        <title>Bacillus genomes from the desert of Cuatro Cienegas, Coahuila.</title>
        <authorList>
            <person name="Olmedo-Alvarez G."/>
        </authorList>
    </citation>
    <scope>NUCLEOTIDE SEQUENCE [LARGE SCALE GENOMIC DNA]</scope>
    <source>
        <strain evidence="4 5">CH40_1T</strain>
    </source>
</reference>
<dbReference type="GO" id="GO:0004177">
    <property type="term" value="F:aminopeptidase activity"/>
    <property type="evidence" value="ECO:0007669"/>
    <property type="project" value="UniProtKB-EC"/>
</dbReference>
<comment type="similarity">
    <text evidence="1">Belongs to the peptidase S33 family.</text>
</comment>
<dbReference type="SUPFAM" id="SSF53474">
    <property type="entry name" value="alpha/beta-Hydrolases"/>
    <property type="match status" value="1"/>
</dbReference>
<sequence>MIQGSRINIREKDLYVEVYGAEDQDAILYLHGGPGESCYDFSFEQAEKLGENFYVVSIDQRGVCRSEEIHSGEEFSLKDIIEDCETLREHLNIRRWSLIGHSFGGFLSVMYASQYPDSIEKIIFEGPTFDFELTSRNLLRKTALLLEQSGKYEEAGKCRKLADTKESFSIRELTEKYMAYSDLLGGERMKIYKHDIDSGVDYSFYSDEEWETFYDRSEIHYNLLREEGKIFDSLLAELKALPHEMLLLMGDSDPVPCPIQIAVFNETKNGRIYRFKDCGHTPHYESPQEFTRVVTQFLTKQKTALIDK</sequence>
<dbReference type="PRINTS" id="PR00111">
    <property type="entry name" value="ABHYDROLASE"/>
</dbReference>
<feature type="domain" description="AB hydrolase-1" evidence="3">
    <location>
        <begin position="26"/>
        <end position="287"/>
    </location>
</feature>
<dbReference type="Gene3D" id="3.40.50.1820">
    <property type="entry name" value="alpha/beta hydrolase"/>
    <property type="match status" value="1"/>
</dbReference>
<accession>A0A5D4K9B7</accession>
<gene>
    <name evidence="4" type="ORF">FZC79_16030</name>
</gene>
<dbReference type="AlphaFoldDB" id="A0A5D4K9B7"/>
<dbReference type="PRINTS" id="PR00793">
    <property type="entry name" value="PROAMNOPTASE"/>
</dbReference>
<dbReference type="PANTHER" id="PTHR43798:SF33">
    <property type="entry name" value="HYDROLASE, PUTATIVE (AFU_ORTHOLOGUE AFUA_2G14860)-RELATED"/>
    <property type="match status" value="1"/>
</dbReference>